<name>A0A847RR16_9NEIS</name>
<evidence type="ECO:0000313" key="3">
    <source>
        <dbReference type="Proteomes" id="UP000587991"/>
    </source>
</evidence>
<sequence length="203" mass="22473">MAASITQQWQLGSYHVTVSANAAQAGLLPAVLSTLRQHHQHTGALREGDRIRFGWSELILVQQADGILQLGEPDFDGDPAQGIVPSICQTLEVYSEQLALAEQMGVKPEWTAYDETVLVETGCLAADKLFLQRFEPEVWMPDSGWSVSLASNDPGRMVQHELLPIWQLLRAYPHLAPALILPEGYGVLLEHGDIVQVWVVDDR</sequence>
<dbReference type="Pfam" id="PF24719">
    <property type="entry name" value="Imm33-like"/>
    <property type="match status" value="1"/>
</dbReference>
<protein>
    <recommendedName>
        <fullName evidence="1">Imm33-like domain-containing protein</fullName>
    </recommendedName>
</protein>
<feature type="domain" description="Imm33-like" evidence="1">
    <location>
        <begin position="96"/>
        <end position="198"/>
    </location>
</feature>
<organism evidence="2 3">
    <name type="scientific">Leeia aquatica</name>
    <dbReference type="NCBI Taxonomy" id="2725557"/>
    <lineage>
        <taxon>Bacteria</taxon>
        <taxon>Pseudomonadati</taxon>
        <taxon>Pseudomonadota</taxon>
        <taxon>Betaproteobacteria</taxon>
        <taxon>Neisseriales</taxon>
        <taxon>Leeiaceae</taxon>
        <taxon>Leeia</taxon>
    </lineage>
</organism>
<proteinExistence type="predicted"/>
<keyword evidence="3" id="KW-1185">Reference proteome</keyword>
<dbReference type="EMBL" id="JABAIM010000001">
    <property type="protein sequence ID" value="NLR73680.1"/>
    <property type="molecule type" value="Genomic_DNA"/>
</dbReference>
<reference evidence="2 3" key="1">
    <citation type="submission" date="2020-04" db="EMBL/GenBank/DDBJ databases">
        <title>Draft genome of Leeia sp. IMCC25680.</title>
        <authorList>
            <person name="Song J."/>
            <person name="Cho J.-C."/>
        </authorList>
    </citation>
    <scope>NUCLEOTIDE SEQUENCE [LARGE SCALE GENOMIC DNA]</scope>
    <source>
        <strain evidence="2 3">IMCC25680</strain>
    </source>
</reference>
<dbReference type="Proteomes" id="UP000587991">
    <property type="component" value="Unassembled WGS sequence"/>
</dbReference>
<dbReference type="InterPro" id="IPR056509">
    <property type="entry name" value="Imm33-like"/>
</dbReference>
<evidence type="ECO:0000313" key="2">
    <source>
        <dbReference type="EMBL" id="NLR73680.1"/>
    </source>
</evidence>
<gene>
    <name evidence="2" type="ORF">HF682_00700</name>
</gene>
<dbReference type="RefSeq" id="WP_168875344.1">
    <property type="nucleotide sequence ID" value="NZ_JABAIM010000001.1"/>
</dbReference>
<accession>A0A847RR16</accession>
<comment type="caution">
    <text evidence="2">The sequence shown here is derived from an EMBL/GenBank/DDBJ whole genome shotgun (WGS) entry which is preliminary data.</text>
</comment>
<evidence type="ECO:0000259" key="1">
    <source>
        <dbReference type="Pfam" id="PF24719"/>
    </source>
</evidence>
<dbReference type="AlphaFoldDB" id="A0A847RR16"/>